<reference evidence="1" key="1">
    <citation type="journal article" date="2020" name="Nature">
        <title>Giant virus diversity and host interactions through global metagenomics.</title>
        <authorList>
            <person name="Schulz F."/>
            <person name="Roux S."/>
            <person name="Paez-Espino D."/>
            <person name="Jungbluth S."/>
            <person name="Walsh D.A."/>
            <person name="Denef V.J."/>
            <person name="McMahon K.D."/>
            <person name="Konstantinidis K.T."/>
            <person name="Eloe-Fadrosh E.A."/>
            <person name="Kyrpides N.C."/>
            <person name="Woyke T."/>
        </authorList>
    </citation>
    <scope>NUCLEOTIDE SEQUENCE</scope>
    <source>
        <strain evidence="1">GVMAG-S-3300013286-35</strain>
    </source>
</reference>
<evidence type="ECO:0000313" key="1">
    <source>
        <dbReference type="EMBL" id="QHU21846.1"/>
    </source>
</evidence>
<dbReference type="AlphaFoldDB" id="A0A6C0KXJ5"/>
<proteinExistence type="predicted"/>
<dbReference type="EMBL" id="MN740992">
    <property type="protein sequence ID" value="QHU21846.1"/>
    <property type="molecule type" value="Genomic_DNA"/>
</dbReference>
<protein>
    <submittedName>
        <fullName evidence="1">Uncharacterized protein</fullName>
    </submittedName>
</protein>
<name>A0A6C0KXJ5_9ZZZZ</name>
<accession>A0A6C0KXJ5</accession>
<organism evidence="1">
    <name type="scientific">viral metagenome</name>
    <dbReference type="NCBI Taxonomy" id="1070528"/>
    <lineage>
        <taxon>unclassified sequences</taxon>
        <taxon>metagenomes</taxon>
        <taxon>organismal metagenomes</taxon>
    </lineage>
</organism>
<sequence>MYAFIVLNEWMDWVKRRNCEFSDFLKEVGTPCIAFVDSRCTDYLGCTGFFITVPKGWSVRYNREFLGATFELRISEVCG</sequence>